<sequence>MKKEVENEMEDELRPEYDFAQMKGEIRGKYVERYRTGTNLVLLDPDVAQAFPNDEAVNEALRLLIQVAQRQHHNTTVQQTE</sequence>
<protein>
    <submittedName>
        <fullName evidence="1">Uncharacterized protein</fullName>
    </submittedName>
</protein>
<accession>A0A161VTR8</accession>
<gene>
    <name evidence="1" type="ORF">A2T98_06455</name>
</gene>
<organism evidence="1 2">
    <name type="scientific">Nodularia spumigena CENA596</name>
    <dbReference type="NCBI Taxonomy" id="1819295"/>
    <lineage>
        <taxon>Bacteria</taxon>
        <taxon>Bacillati</taxon>
        <taxon>Cyanobacteriota</taxon>
        <taxon>Cyanophyceae</taxon>
        <taxon>Nostocales</taxon>
        <taxon>Nodulariaceae</taxon>
        <taxon>Nodularia</taxon>
    </lineage>
</organism>
<dbReference type="OrthoDB" id="532567at2"/>
<dbReference type="EMBL" id="LWAJ01000072">
    <property type="protein sequence ID" value="KZL50685.1"/>
    <property type="molecule type" value="Genomic_DNA"/>
</dbReference>
<dbReference type="Proteomes" id="UP000076555">
    <property type="component" value="Unassembled WGS sequence"/>
</dbReference>
<proteinExistence type="predicted"/>
<evidence type="ECO:0000313" key="2">
    <source>
        <dbReference type="Proteomes" id="UP000076555"/>
    </source>
</evidence>
<name>A0A161VTR8_NODSP</name>
<evidence type="ECO:0000313" key="1">
    <source>
        <dbReference type="EMBL" id="KZL50685.1"/>
    </source>
</evidence>
<reference evidence="1 2" key="1">
    <citation type="submission" date="2016-04" db="EMBL/GenBank/DDBJ databases">
        <title>Draft Genome Assembly of the Bloom-forming Cyanobacterium Nodularia spumigena Strain CENA596 in Shrimp Production Ponds.</title>
        <authorList>
            <person name="Popin R.V."/>
            <person name="Rigonato J."/>
            <person name="Abreu V.A."/>
            <person name="Andreote A.P."/>
            <person name="Silveira S.B."/>
            <person name="Odebrecht C."/>
            <person name="Fiore M.F."/>
        </authorList>
    </citation>
    <scope>NUCLEOTIDE SEQUENCE [LARGE SCALE GENOMIC DNA]</scope>
    <source>
        <strain evidence="1 2">CENA596</strain>
    </source>
</reference>
<dbReference type="RefSeq" id="WP_063872053.1">
    <property type="nucleotide sequence ID" value="NZ_CAWMRI010000072.1"/>
</dbReference>
<comment type="caution">
    <text evidence="1">The sequence shown here is derived from an EMBL/GenBank/DDBJ whole genome shotgun (WGS) entry which is preliminary data.</text>
</comment>
<dbReference type="AlphaFoldDB" id="A0A161VTR8"/>